<protein>
    <recommendedName>
        <fullName evidence="9">Sec-independent protein translocase protein TatB</fullName>
    </recommendedName>
</protein>
<name>A0A1H3SKM6_9RHOB</name>
<evidence type="ECO:0000256" key="10">
    <source>
        <dbReference type="SAM" id="MobiDB-lite"/>
    </source>
</evidence>
<keyword evidence="5 9" id="KW-0653">Protein transport</keyword>
<sequence>MFDIGWSELLLIGVVALIVVGPKDLPRMFRTLGEFTGKARKMAREFQNAMNDAAKESGVGDIAGDLKKMSNPKDLGMDAIKDATRDLSAWSPDEADGAAAKPDAGLSEDRAAAKAKIEAATEAKAEARRASEAAELADEPEVSAPAAPETDKTT</sequence>
<accession>A0A1H3SKM6</accession>
<keyword evidence="7 9" id="KW-0811">Translocation</keyword>
<dbReference type="GO" id="GO:0043953">
    <property type="term" value="P:protein transport by the Tat complex"/>
    <property type="evidence" value="ECO:0007669"/>
    <property type="project" value="UniProtKB-UniRule"/>
</dbReference>
<evidence type="ECO:0000256" key="4">
    <source>
        <dbReference type="ARBA" id="ARBA00022692"/>
    </source>
</evidence>
<dbReference type="EMBL" id="FNPX01000012">
    <property type="protein sequence ID" value="SDZ38556.1"/>
    <property type="molecule type" value="Genomic_DNA"/>
</dbReference>
<dbReference type="OrthoDB" id="7206969at2"/>
<organism evidence="12 13">
    <name type="scientific">Jannaschia faecimaris</name>
    <dbReference type="NCBI Taxonomy" id="1244108"/>
    <lineage>
        <taxon>Bacteria</taxon>
        <taxon>Pseudomonadati</taxon>
        <taxon>Pseudomonadota</taxon>
        <taxon>Alphaproteobacteria</taxon>
        <taxon>Rhodobacterales</taxon>
        <taxon>Roseobacteraceae</taxon>
        <taxon>Jannaschia</taxon>
    </lineage>
</organism>
<dbReference type="NCBIfam" id="TIGR01410">
    <property type="entry name" value="tatB"/>
    <property type="match status" value="1"/>
</dbReference>
<dbReference type="AlphaFoldDB" id="A0A1H3SKM6"/>
<comment type="subunit">
    <text evidence="9">The Tat system comprises two distinct complexes: a TatABC complex, containing multiple copies of TatA, TatB and TatC subunits, and a separate TatA complex, containing only TatA subunits. Substrates initially bind to the TatABC complex, which probably triggers association of the separate TatA complex to form the active translocon.</text>
</comment>
<feature type="compositionally biased region" description="Basic and acidic residues" evidence="10">
    <location>
        <begin position="107"/>
        <end position="132"/>
    </location>
</feature>
<dbReference type="Pfam" id="PF02416">
    <property type="entry name" value="TatA_B_E"/>
    <property type="match status" value="1"/>
</dbReference>
<evidence type="ECO:0000256" key="2">
    <source>
        <dbReference type="ARBA" id="ARBA00022448"/>
    </source>
</evidence>
<feature type="region of interest" description="Disordered" evidence="10">
    <location>
        <begin position="86"/>
        <end position="154"/>
    </location>
</feature>
<evidence type="ECO:0000313" key="13">
    <source>
        <dbReference type="Proteomes" id="UP000198914"/>
    </source>
</evidence>
<evidence type="ECO:0000256" key="6">
    <source>
        <dbReference type="ARBA" id="ARBA00022989"/>
    </source>
</evidence>
<keyword evidence="2 9" id="KW-0813">Transport</keyword>
<feature type="transmembrane region" description="Helical" evidence="11">
    <location>
        <begin position="6"/>
        <end position="22"/>
    </location>
</feature>
<evidence type="ECO:0000256" key="7">
    <source>
        <dbReference type="ARBA" id="ARBA00023010"/>
    </source>
</evidence>
<dbReference type="PANTHER" id="PTHR33162">
    <property type="entry name" value="SEC-INDEPENDENT PROTEIN TRANSLOCASE PROTEIN TATA, CHLOROPLASTIC"/>
    <property type="match status" value="1"/>
</dbReference>
<keyword evidence="13" id="KW-1185">Reference proteome</keyword>
<keyword evidence="6 9" id="KW-1133">Transmembrane helix</keyword>
<reference evidence="13" key="1">
    <citation type="submission" date="2016-10" db="EMBL/GenBank/DDBJ databases">
        <authorList>
            <person name="Varghese N."/>
            <person name="Submissions S."/>
        </authorList>
    </citation>
    <scope>NUCLEOTIDE SEQUENCE [LARGE SCALE GENOMIC DNA]</scope>
    <source>
        <strain evidence="13">DSM 100420</strain>
    </source>
</reference>
<dbReference type="Proteomes" id="UP000198914">
    <property type="component" value="Unassembled WGS sequence"/>
</dbReference>
<dbReference type="InterPro" id="IPR003369">
    <property type="entry name" value="TatA/B/E"/>
</dbReference>
<dbReference type="PRINTS" id="PR01506">
    <property type="entry name" value="TATBPROTEIN"/>
</dbReference>
<comment type="function">
    <text evidence="9">Part of the twin-arginine translocation (Tat) system that transports large folded proteins containing a characteristic twin-arginine motif in their signal peptide across membranes. Together with TatC, TatB is part of a receptor directly interacting with Tat signal peptides. TatB may form an oligomeric binding site that transiently accommodates folded Tat precursor proteins before their translocation.</text>
</comment>
<evidence type="ECO:0000256" key="9">
    <source>
        <dbReference type="HAMAP-Rule" id="MF_00237"/>
    </source>
</evidence>
<evidence type="ECO:0000256" key="3">
    <source>
        <dbReference type="ARBA" id="ARBA00022475"/>
    </source>
</evidence>
<dbReference type="PANTHER" id="PTHR33162:SF1">
    <property type="entry name" value="SEC-INDEPENDENT PROTEIN TRANSLOCASE PROTEIN TATA, CHLOROPLASTIC"/>
    <property type="match status" value="1"/>
</dbReference>
<comment type="similarity">
    <text evidence="9">Belongs to the TatB family.</text>
</comment>
<keyword evidence="8 9" id="KW-0472">Membrane</keyword>
<evidence type="ECO:0000256" key="1">
    <source>
        <dbReference type="ARBA" id="ARBA00004167"/>
    </source>
</evidence>
<comment type="subcellular location">
    <subcellularLocation>
        <location evidence="9">Cell membrane</location>
        <topology evidence="9">Single-pass membrane protein</topology>
    </subcellularLocation>
    <subcellularLocation>
        <location evidence="1">Membrane</location>
        <topology evidence="1">Single-pass membrane protein</topology>
    </subcellularLocation>
</comment>
<proteinExistence type="inferred from homology"/>
<dbReference type="GO" id="GO:0008320">
    <property type="term" value="F:protein transmembrane transporter activity"/>
    <property type="evidence" value="ECO:0007669"/>
    <property type="project" value="UniProtKB-UniRule"/>
</dbReference>
<keyword evidence="3 9" id="KW-1003">Cell membrane</keyword>
<dbReference type="InterPro" id="IPR018448">
    <property type="entry name" value="TatB"/>
</dbReference>
<keyword evidence="4 9" id="KW-0812">Transmembrane</keyword>
<dbReference type="STRING" id="1244108.SAMN05444004_11295"/>
<evidence type="ECO:0000256" key="8">
    <source>
        <dbReference type="ARBA" id="ARBA00023136"/>
    </source>
</evidence>
<gene>
    <name evidence="9" type="primary">tatB</name>
    <name evidence="12" type="ORF">SAMN05444004_11295</name>
</gene>
<dbReference type="Gene3D" id="1.20.5.3310">
    <property type="match status" value="1"/>
</dbReference>
<evidence type="ECO:0000256" key="11">
    <source>
        <dbReference type="SAM" id="Phobius"/>
    </source>
</evidence>
<dbReference type="GO" id="GO:0033281">
    <property type="term" value="C:TAT protein transport complex"/>
    <property type="evidence" value="ECO:0007669"/>
    <property type="project" value="UniProtKB-UniRule"/>
</dbReference>
<dbReference type="RefSeq" id="WP_092646697.1">
    <property type="nucleotide sequence ID" value="NZ_FNPX01000012.1"/>
</dbReference>
<dbReference type="HAMAP" id="MF_00237">
    <property type="entry name" value="TatB"/>
    <property type="match status" value="1"/>
</dbReference>
<evidence type="ECO:0000256" key="5">
    <source>
        <dbReference type="ARBA" id="ARBA00022927"/>
    </source>
</evidence>
<evidence type="ECO:0000313" key="12">
    <source>
        <dbReference type="EMBL" id="SDZ38556.1"/>
    </source>
</evidence>